<keyword evidence="1" id="KW-0732">Signal</keyword>
<dbReference type="Pfam" id="PF01551">
    <property type="entry name" value="Peptidase_M23"/>
    <property type="match status" value="1"/>
</dbReference>
<dbReference type="InterPro" id="IPR016047">
    <property type="entry name" value="M23ase_b-sheet_dom"/>
</dbReference>
<feature type="signal peptide" evidence="1">
    <location>
        <begin position="1"/>
        <end position="20"/>
    </location>
</feature>
<dbReference type="PANTHER" id="PTHR21666">
    <property type="entry name" value="PEPTIDASE-RELATED"/>
    <property type="match status" value="1"/>
</dbReference>
<dbReference type="PANTHER" id="PTHR21666:SF294">
    <property type="entry name" value="PEPTIDASE M23"/>
    <property type="match status" value="1"/>
</dbReference>
<dbReference type="EMBL" id="JAJEWP010000003">
    <property type="protein sequence ID" value="MCC2617100.1"/>
    <property type="molecule type" value="Genomic_DNA"/>
</dbReference>
<gene>
    <name evidence="3" type="ORF">LJ739_12680</name>
</gene>
<evidence type="ECO:0000256" key="1">
    <source>
        <dbReference type="SAM" id="SignalP"/>
    </source>
</evidence>
<dbReference type="Gene3D" id="2.70.70.10">
    <property type="entry name" value="Glucose Permease (Domain IIA)"/>
    <property type="match status" value="1"/>
</dbReference>
<dbReference type="InterPro" id="IPR050570">
    <property type="entry name" value="Cell_wall_metabolism_enzyme"/>
</dbReference>
<sequence>MRPRLQSLLPLLWAIGSAAAQGYCIEQWACVERIEDQHGVQFAVYNAQPYPITVTLSVNMQELPMSDATPSAQEKTLSLDGFSRKTLFSFAPDSHKAPLANTAFHWTPGDWRAVPIKYPYQRPFQPTKNFPLIQGFGGRYSHQGASRYAVDFGMPVGTPVHAARGGIVIDLTEHHRRGGPSRRFSRYANFVTLLHNDGTLGEYYHLQHQGVVVERGDVVSTGQLLGYSGNTGFSSQPHLHFGVYVARSHGNYQSVPFSFVQ</sequence>
<dbReference type="SUPFAM" id="SSF51261">
    <property type="entry name" value="Duplicated hybrid motif"/>
    <property type="match status" value="1"/>
</dbReference>
<dbReference type="RefSeq" id="WP_229161022.1">
    <property type="nucleotide sequence ID" value="NZ_JAJEWP010000003.1"/>
</dbReference>
<dbReference type="Proteomes" id="UP001520878">
    <property type="component" value="Unassembled WGS sequence"/>
</dbReference>
<accession>A0ABS8GBC8</accession>
<dbReference type="CDD" id="cd12797">
    <property type="entry name" value="M23_peptidase"/>
    <property type="match status" value="1"/>
</dbReference>
<feature type="domain" description="M23ase beta-sheet core" evidence="2">
    <location>
        <begin position="148"/>
        <end position="247"/>
    </location>
</feature>
<proteinExistence type="predicted"/>
<evidence type="ECO:0000259" key="2">
    <source>
        <dbReference type="Pfam" id="PF01551"/>
    </source>
</evidence>
<feature type="chain" id="PRO_5046230177" evidence="1">
    <location>
        <begin position="21"/>
        <end position="261"/>
    </location>
</feature>
<name>A0ABS8GBC8_9ALTE</name>
<organism evidence="3 4">
    <name type="scientific">Fluctibacter halophilus</name>
    <dbReference type="NCBI Taxonomy" id="226011"/>
    <lineage>
        <taxon>Bacteria</taxon>
        <taxon>Pseudomonadati</taxon>
        <taxon>Pseudomonadota</taxon>
        <taxon>Gammaproteobacteria</taxon>
        <taxon>Alteromonadales</taxon>
        <taxon>Alteromonadaceae</taxon>
        <taxon>Fluctibacter</taxon>
    </lineage>
</organism>
<dbReference type="InterPro" id="IPR011055">
    <property type="entry name" value="Dup_hybrid_motif"/>
</dbReference>
<comment type="caution">
    <text evidence="3">The sequence shown here is derived from an EMBL/GenBank/DDBJ whole genome shotgun (WGS) entry which is preliminary data.</text>
</comment>
<evidence type="ECO:0000313" key="4">
    <source>
        <dbReference type="Proteomes" id="UP001520878"/>
    </source>
</evidence>
<evidence type="ECO:0000313" key="3">
    <source>
        <dbReference type="EMBL" id="MCC2617100.1"/>
    </source>
</evidence>
<protein>
    <submittedName>
        <fullName evidence="3">M23 family metallopeptidase</fullName>
    </submittedName>
</protein>
<reference evidence="3 4" key="1">
    <citation type="submission" date="2021-10" db="EMBL/GenBank/DDBJ databases">
        <title>Draft genome of Aestuariibacter halophilus JC2043.</title>
        <authorList>
            <person name="Emsley S.A."/>
            <person name="Pfannmuller K.M."/>
            <person name="Ushijima B."/>
            <person name="Saw J.H."/>
            <person name="Videau P."/>
        </authorList>
    </citation>
    <scope>NUCLEOTIDE SEQUENCE [LARGE SCALE GENOMIC DNA]</scope>
    <source>
        <strain evidence="3 4">JC2043</strain>
    </source>
</reference>
<keyword evidence="4" id="KW-1185">Reference proteome</keyword>